<gene>
    <name evidence="3" type="ORF">FE840_011740</name>
</gene>
<feature type="region of interest" description="Disordered" evidence="1">
    <location>
        <begin position="139"/>
        <end position="233"/>
    </location>
</feature>
<sequence>MKQNSRTAITSLMAIGLVTFLSAAPEIHAARLENPVAQFAGIDKITGRITTFDVYVNETVQFGALQVTPKVCYSRDESETQRMDAFVEVDEITLDRKIRRIFSGWMFADSPALNAVEHAIYDVWLTGCTVTSDVPAPPGVEAVAKPAPEPEKPADAPTAAAATTTPPSEPVAVTPSDPAEAALPPLDAPQEIPSEIIGGAPQVDGFEQQGEPVLQGDPAVPPPPVPPGSVGLF</sequence>
<evidence type="ECO:0000256" key="1">
    <source>
        <dbReference type="SAM" id="MobiDB-lite"/>
    </source>
</evidence>
<dbReference type="Pfam" id="PF09923">
    <property type="entry name" value="DUF2155"/>
    <property type="match status" value="1"/>
</dbReference>
<protein>
    <submittedName>
        <fullName evidence="3">DUF2155 domain-containing protein</fullName>
    </submittedName>
</protein>
<reference evidence="3 4" key="1">
    <citation type="submission" date="2020-06" db="EMBL/GenBank/DDBJ databases">
        <title>Genome sequence of Rhizobium sp strain ADMK78.</title>
        <authorList>
            <person name="Rahi P."/>
        </authorList>
    </citation>
    <scope>NUCLEOTIDE SEQUENCE [LARGE SCALE GENOMIC DNA]</scope>
    <source>
        <strain evidence="3 4">ADMK78</strain>
    </source>
</reference>
<accession>A0ABX6QPC6</accession>
<proteinExistence type="predicted"/>
<dbReference type="EMBL" id="CP058350">
    <property type="protein sequence ID" value="QLF70156.1"/>
    <property type="molecule type" value="Genomic_DNA"/>
</dbReference>
<organism evidence="3 4">
    <name type="scientific">Peteryoungia desertarenae</name>
    <dbReference type="NCBI Taxonomy" id="1813451"/>
    <lineage>
        <taxon>Bacteria</taxon>
        <taxon>Pseudomonadati</taxon>
        <taxon>Pseudomonadota</taxon>
        <taxon>Alphaproteobacteria</taxon>
        <taxon>Hyphomicrobiales</taxon>
        <taxon>Rhizobiaceae</taxon>
        <taxon>Peteryoungia</taxon>
    </lineage>
</organism>
<feature type="signal peptide" evidence="2">
    <location>
        <begin position="1"/>
        <end position="23"/>
    </location>
</feature>
<keyword evidence="2" id="KW-0732">Signal</keyword>
<evidence type="ECO:0000256" key="2">
    <source>
        <dbReference type="SAM" id="SignalP"/>
    </source>
</evidence>
<feature type="chain" id="PRO_5047270189" evidence="2">
    <location>
        <begin position="24"/>
        <end position="233"/>
    </location>
</feature>
<dbReference type="InterPro" id="IPR019225">
    <property type="entry name" value="DUF2155"/>
</dbReference>
<evidence type="ECO:0000313" key="3">
    <source>
        <dbReference type="EMBL" id="QLF70156.1"/>
    </source>
</evidence>
<feature type="compositionally biased region" description="Low complexity" evidence="1">
    <location>
        <begin position="155"/>
        <end position="189"/>
    </location>
</feature>
<evidence type="ECO:0000313" key="4">
    <source>
        <dbReference type="Proteomes" id="UP000308530"/>
    </source>
</evidence>
<dbReference type="Proteomes" id="UP000308530">
    <property type="component" value="Chromosome"/>
</dbReference>
<name>A0ABX6QPC6_9HYPH</name>
<keyword evidence="4" id="KW-1185">Reference proteome</keyword>